<dbReference type="Pfam" id="PF00590">
    <property type="entry name" value="TP_methylase"/>
    <property type="match status" value="1"/>
</dbReference>
<dbReference type="NCBIfam" id="NF007922">
    <property type="entry name" value="PRK10637.1"/>
    <property type="match status" value="1"/>
</dbReference>
<evidence type="ECO:0000256" key="13">
    <source>
        <dbReference type="ARBA" id="ARBA00047561"/>
    </source>
</evidence>
<keyword evidence="6" id="KW-0949">S-adenosyl-L-methionine</keyword>
<proteinExistence type="inferred from homology"/>
<dbReference type="Gene3D" id="3.30.160.110">
    <property type="entry name" value="Siroheme synthase, domain 2"/>
    <property type="match status" value="1"/>
</dbReference>
<evidence type="ECO:0000256" key="10">
    <source>
        <dbReference type="ARBA" id="ARBA00023244"/>
    </source>
</evidence>
<gene>
    <name evidence="17" type="primary">cobA</name>
    <name evidence="17" type="ORF">FGK64_01855</name>
</gene>
<evidence type="ECO:0000313" key="18">
    <source>
        <dbReference type="Proteomes" id="UP001191082"/>
    </source>
</evidence>
<comment type="pathway">
    <text evidence="1">Porphyrin-containing compound metabolism; siroheme biosynthesis; sirohydrochlorin from precorrin-2: step 1/1.</text>
</comment>
<dbReference type="PIRSF" id="PIRSF036426">
    <property type="entry name" value="Sirohaem_synth"/>
    <property type="match status" value="1"/>
</dbReference>
<dbReference type="PANTHER" id="PTHR45790:SF3">
    <property type="entry name" value="S-ADENOSYL-L-METHIONINE-DEPENDENT UROPORPHYRINOGEN III METHYLTRANSFERASE, CHLOROPLASTIC"/>
    <property type="match status" value="1"/>
</dbReference>
<evidence type="ECO:0000256" key="7">
    <source>
        <dbReference type="ARBA" id="ARBA00023002"/>
    </source>
</evidence>
<evidence type="ECO:0000256" key="5">
    <source>
        <dbReference type="ARBA" id="ARBA00022679"/>
    </source>
</evidence>
<dbReference type="EC" id="2.1.1.107" evidence="17"/>
<dbReference type="GO" id="GO:0032259">
    <property type="term" value="P:methylation"/>
    <property type="evidence" value="ECO:0007669"/>
    <property type="project" value="UniProtKB-KW"/>
</dbReference>
<keyword evidence="7" id="KW-0560">Oxidoreductase</keyword>
<comment type="similarity">
    <text evidence="2 14">Belongs to the precorrin methyltransferase family.</text>
</comment>
<evidence type="ECO:0000256" key="3">
    <source>
        <dbReference type="ARBA" id="ARBA00022573"/>
    </source>
</evidence>
<keyword evidence="18" id="KW-1185">Reference proteome</keyword>
<comment type="pathway">
    <text evidence="12">Porphyrin-containing compound metabolism; siroheme biosynthesis; precorrin-2 from uroporphyrinogen III: step 1/1.</text>
</comment>
<evidence type="ECO:0000256" key="11">
    <source>
        <dbReference type="ARBA" id="ARBA00023268"/>
    </source>
</evidence>
<dbReference type="InterPro" id="IPR036291">
    <property type="entry name" value="NAD(P)-bd_dom_sf"/>
</dbReference>
<feature type="domain" description="Tetrapyrrole methylase" evidence="15">
    <location>
        <begin position="219"/>
        <end position="428"/>
    </location>
</feature>
<keyword evidence="5 14" id="KW-0808">Transferase</keyword>
<dbReference type="InterPro" id="IPR014777">
    <property type="entry name" value="4pyrrole_Mease_sub1"/>
</dbReference>
<dbReference type="Pfam" id="PF13241">
    <property type="entry name" value="NAD_binding_7"/>
    <property type="match status" value="1"/>
</dbReference>
<dbReference type="SUPFAM" id="SSF75615">
    <property type="entry name" value="Siroheme synthase middle domains-like"/>
    <property type="match status" value="1"/>
</dbReference>
<dbReference type="NCBIfam" id="NF004790">
    <property type="entry name" value="PRK06136.1"/>
    <property type="match status" value="1"/>
</dbReference>
<keyword evidence="4 14" id="KW-0489">Methyltransferase</keyword>
<keyword evidence="3" id="KW-0169">Cobalamin biosynthesis</keyword>
<dbReference type="InterPro" id="IPR014776">
    <property type="entry name" value="4pyrrole_Mease_sub2"/>
</dbReference>
<evidence type="ECO:0000256" key="4">
    <source>
        <dbReference type="ARBA" id="ARBA00022603"/>
    </source>
</evidence>
<protein>
    <submittedName>
        <fullName evidence="17">Uroporphyrinogen-III C-methyltransferase</fullName>
        <ecNumber evidence="17">2.1.1.107</ecNumber>
    </submittedName>
</protein>
<dbReference type="InterPro" id="IPR012409">
    <property type="entry name" value="Sirohaem_synth"/>
</dbReference>
<evidence type="ECO:0000256" key="1">
    <source>
        <dbReference type="ARBA" id="ARBA00005010"/>
    </source>
</evidence>
<keyword evidence="8" id="KW-0520">NAD</keyword>
<dbReference type="NCBIfam" id="TIGR01470">
    <property type="entry name" value="cysG_Nterm"/>
    <property type="match status" value="1"/>
</dbReference>
<dbReference type="Gene3D" id="3.40.1010.10">
    <property type="entry name" value="Cobalt-precorrin-4 Transmethylase, Domain 1"/>
    <property type="match status" value="1"/>
</dbReference>
<comment type="catalytic activity">
    <reaction evidence="13">
        <text>precorrin-2 + NAD(+) = sirohydrochlorin + NADH + 2 H(+)</text>
        <dbReference type="Rhea" id="RHEA:15613"/>
        <dbReference type="ChEBI" id="CHEBI:15378"/>
        <dbReference type="ChEBI" id="CHEBI:57540"/>
        <dbReference type="ChEBI" id="CHEBI:57945"/>
        <dbReference type="ChEBI" id="CHEBI:58351"/>
        <dbReference type="ChEBI" id="CHEBI:58827"/>
        <dbReference type="EC" id="1.3.1.76"/>
    </reaction>
</comment>
<dbReference type="PROSITE" id="PS00840">
    <property type="entry name" value="SUMT_2"/>
    <property type="match status" value="1"/>
</dbReference>
<dbReference type="Proteomes" id="UP001191082">
    <property type="component" value="Unassembled WGS sequence"/>
</dbReference>
<dbReference type="SUPFAM" id="SSF53790">
    <property type="entry name" value="Tetrapyrrole methylase"/>
    <property type="match status" value="1"/>
</dbReference>
<dbReference type="EMBL" id="VCPC01000001">
    <property type="protein sequence ID" value="TMV14747.1"/>
    <property type="molecule type" value="Genomic_DNA"/>
</dbReference>
<name>A0ABY2XDT1_9RHOB</name>
<evidence type="ECO:0000256" key="2">
    <source>
        <dbReference type="ARBA" id="ARBA00005879"/>
    </source>
</evidence>
<dbReference type="InterPro" id="IPR000878">
    <property type="entry name" value="4pyrrol_Mease"/>
</dbReference>
<evidence type="ECO:0000259" key="15">
    <source>
        <dbReference type="Pfam" id="PF00590"/>
    </source>
</evidence>
<evidence type="ECO:0000259" key="16">
    <source>
        <dbReference type="Pfam" id="PF10414"/>
    </source>
</evidence>
<dbReference type="Gene3D" id="3.30.950.10">
    <property type="entry name" value="Methyltransferase, Cobalt-precorrin-4 Transmethylase, Domain 2"/>
    <property type="match status" value="1"/>
</dbReference>
<dbReference type="Pfam" id="PF10414">
    <property type="entry name" value="CysG_dimeriser"/>
    <property type="match status" value="1"/>
</dbReference>
<evidence type="ECO:0000256" key="6">
    <source>
        <dbReference type="ARBA" id="ARBA00022691"/>
    </source>
</evidence>
<accession>A0ABY2XDT1</accession>
<feature type="domain" description="Sirohaem synthase dimerisation" evidence="16">
    <location>
        <begin position="151"/>
        <end position="206"/>
    </location>
</feature>
<dbReference type="PANTHER" id="PTHR45790">
    <property type="entry name" value="SIROHEME SYNTHASE-RELATED"/>
    <property type="match status" value="1"/>
</dbReference>
<dbReference type="InterPro" id="IPR019478">
    <property type="entry name" value="Sirohaem_synthase_dimer_dom"/>
</dbReference>
<organism evidence="17 18">
    <name type="scientific">Arenibacterium halophilum</name>
    <dbReference type="NCBI Taxonomy" id="2583821"/>
    <lineage>
        <taxon>Bacteria</taxon>
        <taxon>Pseudomonadati</taxon>
        <taxon>Pseudomonadota</taxon>
        <taxon>Alphaproteobacteria</taxon>
        <taxon>Rhodobacterales</taxon>
        <taxon>Paracoccaceae</taxon>
        <taxon>Arenibacterium</taxon>
    </lineage>
</organism>
<keyword evidence="10" id="KW-0627">Porphyrin biosynthesis</keyword>
<evidence type="ECO:0000313" key="17">
    <source>
        <dbReference type="EMBL" id="TMV14747.1"/>
    </source>
</evidence>
<dbReference type="InterPro" id="IPR006367">
    <property type="entry name" value="Sirohaem_synthase_N"/>
</dbReference>
<dbReference type="NCBIfam" id="TIGR01469">
    <property type="entry name" value="cobA_cysG_Cterm"/>
    <property type="match status" value="1"/>
</dbReference>
<dbReference type="CDD" id="cd11642">
    <property type="entry name" value="SUMT"/>
    <property type="match status" value="1"/>
</dbReference>
<evidence type="ECO:0000256" key="12">
    <source>
        <dbReference type="ARBA" id="ARBA00025705"/>
    </source>
</evidence>
<evidence type="ECO:0000256" key="14">
    <source>
        <dbReference type="RuleBase" id="RU003960"/>
    </source>
</evidence>
<sequence>MQHFPIFLSLSDRSVVLSGGGAAALAKLRLLLKTPAQIHVYAPDPAPEIIDWAAQGRLHLHRRALAPGDVTGAALFYAADEDAAEDERTAAIARAEGALVNVVDNLEHSEFITPAIVDRDPVTVAIGTEGAAPVLARAIKAELEAKLPATLGPLARLGKAFRKAAEALPLGRARRDFWADYYFRAGPRAMADGGEAGVAPALDDLLADHLSRKSRAGHVAFVGAGPGDPELLTLKARRALDTADVVLYDRLVTPGILELARREALMIDVGKEGFGASTPQERINDLLVEHGASGAQVVRLKSGDATVFGRLDEEIDALDGAGIGWHIVPGITSASAAVASIGQSLTRRGRNTSVRLLTGHDMQGFADHDWATLARPGEVAAIYMGKKSARFIQGRLLMHGADRATPVTVVENASRPDQRIVSSTLATLPADLAAADLTGPALTFYGLAPRAASHHLSDLHKELA</sequence>
<dbReference type="GO" id="GO:0004851">
    <property type="term" value="F:uroporphyrin-III C-methyltransferase activity"/>
    <property type="evidence" value="ECO:0007669"/>
    <property type="project" value="UniProtKB-EC"/>
</dbReference>
<dbReference type="InterPro" id="IPR003043">
    <property type="entry name" value="Uropor_MeTrfase_CS"/>
</dbReference>
<reference evidence="17 18" key="1">
    <citation type="submission" date="2019-05" db="EMBL/GenBank/DDBJ databases">
        <title>Marivita sp. nov. isolated from sea sediment.</title>
        <authorList>
            <person name="Kim W."/>
        </authorList>
    </citation>
    <scope>NUCLEOTIDE SEQUENCE [LARGE SCALE GENOMIC DNA]</scope>
    <source>
        <strain evidence="17 18">CAU 1492</strain>
    </source>
</reference>
<comment type="caution">
    <text evidence="17">The sequence shown here is derived from an EMBL/GenBank/DDBJ whole genome shotgun (WGS) entry which is preliminary data.</text>
</comment>
<dbReference type="InterPro" id="IPR035996">
    <property type="entry name" value="4pyrrol_Methylase_sf"/>
</dbReference>
<dbReference type="PROSITE" id="PS00839">
    <property type="entry name" value="SUMT_1"/>
    <property type="match status" value="1"/>
</dbReference>
<dbReference type="Gene3D" id="3.40.50.720">
    <property type="entry name" value="NAD(P)-binding Rossmann-like Domain"/>
    <property type="match status" value="1"/>
</dbReference>
<dbReference type="RefSeq" id="WP_138862099.1">
    <property type="nucleotide sequence ID" value="NZ_VCPC01000001.1"/>
</dbReference>
<evidence type="ECO:0000256" key="9">
    <source>
        <dbReference type="ARBA" id="ARBA00023239"/>
    </source>
</evidence>
<keyword evidence="9" id="KW-0456">Lyase</keyword>
<dbReference type="SUPFAM" id="SSF51735">
    <property type="entry name" value="NAD(P)-binding Rossmann-fold domains"/>
    <property type="match status" value="1"/>
</dbReference>
<keyword evidence="11" id="KW-0511">Multifunctional enzyme</keyword>
<dbReference type="InterPro" id="IPR050161">
    <property type="entry name" value="Siro_Cobalamin_biosynth"/>
</dbReference>
<evidence type="ECO:0000256" key="8">
    <source>
        <dbReference type="ARBA" id="ARBA00023027"/>
    </source>
</evidence>
<dbReference type="InterPro" id="IPR006366">
    <property type="entry name" value="CobA/CysG_C"/>
</dbReference>